<gene>
    <name evidence="4" type="ORF">AT9943_LOCUS6765</name>
</gene>
<dbReference type="Proteomes" id="UP000516314">
    <property type="component" value="Chromosome 2"/>
</dbReference>
<dbReference type="AlphaFoldDB" id="A0A7G2ECB8"/>
<organism evidence="4 5">
    <name type="scientific">Arabidopsis thaliana</name>
    <name type="common">Mouse-ear cress</name>
    <dbReference type="NCBI Taxonomy" id="3702"/>
    <lineage>
        <taxon>Eukaryota</taxon>
        <taxon>Viridiplantae</taxon>
        <taxon>Streptophyta</taxon>
        <taxon>Embryophyta</taxon>
        <taxon>Tracheophyta</taxon>
        <taxon>Spermatophyta</taxon>
        <taxon>Magnoliopsida</taxon>
        <taxon>eudicotyledons</taxon>
        <taxon>Gunneridae</taxon>
        <taxon>Pentapetalae</taxon>
        <taxon>rosids</taxon>
        <taxon>malvids</taxon>
        <taxon>Brassicales</taxon>
        <taxon>Brassicaceae</taxon>
        <taxon>Camelineae</taxon>
        <taxon>Arabidopsis</taxon>
    </lineage>
</organism>
<dbReference type="InterPro" id="IPR025525">
    <property type="entry name" value="hAT-like_transposase_RNase-H"/>
</dbReference>
<dbReference type="InterPro" id="IPR008906">
    <property type="entry name" value="HATC_C_dom"/>
</dbReference>
<feature type="domain" description="HAT C-terminal dimerisation" evidence="2">
    <location>
        <begin position="222"/>
        <end position="269"/>
    </location>
</feature>
<evidence type="ECO:0000313" key="5">
    <source>
        <dbReference type="Proteomes" id="UP000516314"/>
    </source>
</evidence>
<evidence type="ECO:0000256" key="1">
    <source>
        <dbReference type="SAM" id="MobiDB-lite"/>
    </source>
</evidence>
<dbReference type="GO" id="GO:0003677">
    <property type="term" value="F:DNA binding"/>
    <property type="evidence" value="ECO:0007669"/>
    <property type="project" value="InterPro"/>
</dbReference>
<dbReference type="Pfam" id="PF14372">
    <property type="entry name" value="hAT-like_RNase-H"/>
    <property type="match status" value="1"/>
</dbReference>
<dbReference type="Pfam" id="PF05699">
    <property type="entry name" value="Dimer_Tnp_hAT"/>
    <property type="match status" value="1"/>
</dbReference>
<proteinExistence type="predicted"/>
<evidence type="ECO:0000259" key="2">
    <source>
        <dbReference type="Pfam" id="PF05699"/>
    </source>
</evidence>
<protein>
    <submittedName>
        <fullName evidence="4">(thale cress) hypothetical protein</fullName>
    </submittedName>
</protein>
<accession>A0A7G2ECB8</accession>
<feature type="region of interest" description="Disordered" evidence="1">
    <location>
        <begin position="172"/>
        <end position="196"/>
    </location>
</feature>
<reference evidence="4 5" key="1">
    <citation type="submission" date="2020-09" db="EMBL/GenBank/DDBJ databases">
        <authorList>
            <person name="Ashkenazy H."/>
        </authorList>
    </citation>
    <scope>NUCLEOTIDE SEQUENCE [LARGE SCALE GENOMIC DNA]</scope>
    <source>
        <strain evidence="5">cv. Cdm-0</strain>
    </source>
</reference>
<evidence type="ECO:0000259" key="3">
    <source>
        <dbReference type="Pfam" id="PF14372"/>
    </source>
</evidence>
<name>A0A7G2ECB8_ARATH</name>
<dbReference type="EMBL" id="LR881467">
    <property type="protein sequence ID" value="CAD5318537.1"/>
    <property type="molecule type" value="Genomic_DNA"/>
</dbReference>
<dbReference type="GO" id="GO:0046983">
    <property type="term" value="F:protein dimerization activity"/>
    <property type="evidence" value="ECO:0007669"/>
    <property type="project" value="InterPro"/>
</dbReference>
<feature type="domain" description="hAT-like transposase RNase-H fold" evidence="3">
    <location>
        <begin position="51"/>
        <end position="161"/>
    </location>
</feature>
<dbReference type="SUPFAM" id="SSF53098">
    <property type="entry name" value="Ribonuclease H-like"/>
    <property type="match status" value="1"/>
</dbReference>
<sequence>MEAEDKLYNDYFLEKVDGEKKIGPPMSSDWDNAERLIQILAIFYKSTLVLSGSTYVTSHKMYNEIINMARNLTTLNTDTFFDEQLKKKAIAMLGKLKKYWDPFGEGVEMNRLVMVATVFDPRKKMKFVELCFGKMYGLGSVEVVLLSDSVIQILKDLYDEYSRANLLRINGGSDSMPSSQSQGSWSQSQEQDRSGAYERTINKTGIQLEDMENLFDEIVKETSKDIFAMQVSSVASESAFSTSGRVLDPFRSCLTHYMIEVLMCTEQWLKSEISINEKGLSTIHELLADQVEEDELMREFKPEFHIHGFE</sequence>
<dbReference type="PANTHER" id="PTHR23272:SF187">
    <property type="entry name" value="AC9 TRANSPOSASE-RELATED"/>
    <property type="match status" value="1"/>
</dbReference>
<evidence type="ECO:0000313" key="4">
    <source>
        <dbReference type="EMBL" id="CAD5318537.1"/>
    </source>
</evidence>
<dbReference type="InterPro" id="IPR012337">
    <property type="entry name" value="RNaseH-like_sf"/>
</dbReference>
<feature type="compositionally biased region" description="Low complexity" evidence="1">
    <location>
        <begin position="173"/>
        <end position="189"/>
    </location>
</feature>
<dbReference type="PANTHER" id="PTHR23272">
    <property type="entry name" value="BED FINGER-RELATED"/>
    <property type="match status" value="1"/>
</dbReference>